<evidence type="ECO:0000313" key="7">
    <source>
        <dbReference type="EMBL" id="MCX2974532.1"/>
    </source>
</evidence>
<evidence type="ECO:0000256" key="5">
    <source>
        <dbReference type="PIRNR" id="PIRNR019574"/>
    </source>
</evidence>
<dbReference type="InterPro" id="IPR006059">
    <property type="entry name" value="SBP"/>
</dbReference>
<keyword evidence="3 6" id="KW-0732">Signal</keyword>
<dbReference type="PANTHER" id="PTHR30222">
    <property type="entry name" value="SPERMIDINE/PUTRESCINE-BINDING PERIPLASMIC PROTEIN"/>
    <property type="match status" value="1"/>
</dbReference>
<evidence type="ECO:0000256" key="6">
    <source>
        <dbReference type="SAM" id="SignalP"/>
    </source>
</evidence>
<gene>
    <name evidence="7" type="ORF">EYC87_13140</name>
</gene>
<evidence type="ECO:0000313" key="8">
    <source>
        <dbReference type="Proteomes" id="UP001143307"/>
    </source>
</evidence>
<dbReference type="Proteomes" id="UP001143307">
    <property type="component" value="Unassembled WGS sequence"/>
</dbReference>
<dbReference type="Pfam" id="PF13416">
    <property type="entry name" value="SBP_bac_8"/>
    <property type="match status" value="1"/>
</dbReference>
<dbReference type="SUPFAM" id="SSF53850">
    <property type="entry name" value="Periplasmic binding protein-like II"/>
    <property type="match status" value="1"/>
</dbReference>
<keyword evidence="2 5" id="KW-0813">Transport</keyword>
<accession>A0ABT3SX01</accession>
<evidence type="ECO:0000256" key="4">
    <source>
        <dbReference type="ARBA" id="ARBA00022764"/>
    </source>
</evidence>
<evidence type="ECO:0000256" key="1">
    <source>
        <dbReference type="ARBA" id="ARBA00004418"/>
    </source>
</evidence>
<evidence type="ECO:0000256" key="3">
    <source>
        <dbReference type="ARBA" id="ARBA00022729"/>
    </source>
</evidence>
<sequence>MKRLITATIALALSATTWSAEESVLNIYNWADYIDPDIIEEFEAEYDIKINYDIYDSAEMVDTKLLTGGSGYDIVVHASTNSELLVPIGVYRPVDHSRLQNWSNIEPSILNALKEASGRDTIGVPYMWGTTGFAYNVDMILERMPDAPVDSADLVFDPEIVKHFADCGVTLLEGASSVIPFAMIYLGHPNDSVEPEHLAEVEEMLSSIRPYIKYYNSAKMLLDLPSKEVCIAMSWSGDYSVASSRAAEAGVDINLAYSVPIEGSTSWYDIMYIPADAPHPDNAHLFLDFLLRPNVIARASNYTGYANANAKATALVNPSIRNDTAIYPDQAIKDRLEVAPTLVPKLERLRSRVWTKVKSGL</sequence>
<feature type="chain" id="PRO_5046861798" description="Putrescine-binding periplasmic protein" evidence="6">
    <location>
        <begin position="21"/>
        <end position="361"/>
    </location>
</feature>
<proteinExistence type="inferred from homology"/>
<evidence type="ECO:0000256" key="2">
    <source>
        <dbReference type="ARBA" id="ARBA00022448"/>
    </source>
</evidence>
<keyword evidence="4 5" id="KW-0574">Periplasm</keyword>
<dbReference type="PIRSF" id="PIRSF019574">
    <property type="entry name" value="Periplasmic_polyamine_BP"/>
    <property type="match status" value="1"/>
</dbReference>
<dbReference type="Gene3D" id="3.40.190.10">
    <property type="entry name" value="Periplasmic binding protein-like II"/>
    <property type="match status" value="2"/>
</dbReference>
<dbReference type="PRINTS" id="PR00909">
    <property type="entry name" value="SPERMDNBNDNG"/>
</dbReference>
<dbReference type="PANTHER" id="PTHR30222:SF12">
    <property type="entry name" value="NORSPERMIDINE SENSOR"/>
    <property type="match status" value="1"/>
</dbReference>
<dbReference type="RefSeq" id="WP_279253283.1">
    <property type="nucleotide sequence ID" value="NZ_SHNP01000004.1"/>
</dbReference>
<comment type="similarity">
    <text evidence="5">Belongs to the bacterial solute-binding protein PotD/PotF family.</text>
</comment>
<comment type="caution">
    <text evidence="7">The sequence shown here is derived from an EMBL/GenBank/DDBJ whole genome shotgun (WGS) entry which is preliminary data.</text>
</comment>
<comment type="subcellular location">
    <subcellularLocation>
        <location evidence="1 5">Periplasm</location>
    </subcellularLocation>
</comment>
<protein>
    <recommendedName>
        <fullName evidence="5">Putrescine-binding periplasmic protein</fullName>
    </recommendedName>
</protein>
<reference evidence="7" key="1">
    <citation type="submission" date="2019-02" db="EMBL/GenBank/DDBJ databases">
        <authorList>
            <person name="Li S.-H."/>
        </authorList>
    </citation>
    <scope>NUCLEOTIDE SEQUENCE</scope>
    <source>
        <strain evidence="7">IMCC8485</strain>
    </source>
</reference>
<dbReference type="InterPro" id="IPR001188">
    <property type="entry name" value="Sperm_putr-bd"/>
</dbReference>
<comment type="function">
    <text evidence="5">Required for the activity of the bacterial periplasmic transport system of putrescine.</text>
</comment>
<organism evidence="7 8">
    <name type="scientific">Candidatus Seongchinamella marina</name>
    <dbReference type="NCBI Taxonomy" id="2518990"/>
    <lineage>
        <taxon>Bacteria</taxon>
        <taxon>Pseudomonadati</taxon>
        <taxon>Pseudomonadota</taxon>
        <taxon>Gammaproteobacteria</taxon>
        <taxon>Cellvibrionales</taxon>
        <taxon>Halieaceae</taxon>
        <taxon>Seongchinamella</taxon>
    </lineage>
</organism>
<dbReference type="EMBL" id="SHNP01000004">
    <property type="protein sequence ID" value="MCX2974532.1"/>
    <property type="molecule type" value="Genomic_DNA"/>
</dbReference>
<name>A0ABT3SX01_9GAMM</name>
<feature type="signal peptide" evidence="6">
    <location>
        <begin position="1"/>
        <end position="20"/>
    </location>
</feature>
<keyword evidence="8" id="KW-1185">Reference proteome</keyword>